<sequence>MHLVGGLPTKQKVNAKFVPIFCGITIKITVKVVEEIAVKEDEVLKNTTNKIDESQRSSRNPEALLAYELRRKAILDEKSALKRAESRGREKGRKEVIRDIALGLIQKGIDKKTISEIVGLSQEEIDKLR</sequence>
<dbReference type="EMBL" id="FOXX01000019">
    <property type="protein sequence ID" value="SFQ86656.1"/>
    <property type="molecule type" value="Genomic_DNA"/>
</dbReference>
<dbReference type="Proteomes" id="UP000182762">
    <property type="component" value="Unassembled WGS sequence"/>
</dbReference>
<organism evidence="1 2">
    <name type="scientific">Priestia endophytica DSM 13796</name>
    <dbReference type="NCBI Taxonomy" id="1121089"/>
    <lineage>
        <taxon>Bacteria</taxon>
        <taxon>Bacillati</taxon>
        <taxon>Bacillota</taxon>
        <taxon>Bacilli</taxon>
        <taxon>Bacillales</taxon>
        <taxon>Bacillaceae</taxon>
        <taxon>Priestia</taxon>
    </lineage>
</organism>
<evidence type="ECO:0008006" key="3">
    <source>
        <dbReference type="Google" id="ProtNLM"/>
    </source>
</evidence>
<reference evidence="1 2" key="1">
    <citation type="submission" date="2016-10" db="EMBL/GenBank/DDBJ databases">
        <authorList>
            <person name="Varghese N."/>
            <person name="Submissions S."/>
        </authorList>
    </citation>
    <scope>NUCLEOTIDE SEQUENCE [LARGE SCALE GENOMIC DNA]</scope>
    <source>
        <strain evidence="1 2">DSM 13796</strain>
    </source>
</reference>
<name>A0A1I6C0F1_9BACI</name>
<dbReference type="GeneID" id="93713214"/>
<protein>
    <recommendedName>
        <fullName evidence="3">Transposase/invertase (TIGR01784 family)</fullName>
    </recommendedName>
</protein>
<dbReference type="RefSeq" id="WP_235606113.1">
    <property type="nucleotide sequence ID" value="NZ_FOXX01000019.1"/>
</dbReference>
<evidence type="ECO:0000313" key="1">
    <source>
        <dbReference type="EMBL" id="SFQ86656.1"/>
    </source>
</evidence>
<gene>
    <name evidence="1" type="ORF">SAMN02745910_04691</name>
</gene>
<comment type="caution">
    <text evidence="1">The sequence shown here is derived from an EMBL/GenBank/DDBJ whole genome shotgun (WGS) entry which is preliminary data.</text>
</comment>
<accession>A0A1I6C0F1</accession>
<keyword evidence="2" id="KW-1185">Reference proteome</keyword>
<evidence type="ECO:0000313" key="2">
    <source>
        <dbReference type="Proteomes" id="UP000182762"/>
    </source>
</evidence>
<proteinExistence type="predicted"/>